<dbReference type="EC" id="1.-.-.-" evidence="9"/>
<dbReference type="GO" id="GO:0050660">
    <property type="term" value="F:flavin adenine dinucleotide binding"/>
    <property type="evidence" value="ECO:0007669"/>
    <property type="project" value="InterPro"/>
</dbReference>
<proteinExistence type="predicted"/>
<dbReference type="PANTHER" id="PTHR45846">
    <property type="entry name" value="TRNA-DIHYDROURIDINE(47) SYNTHASE [NAD(P)(+)]-LIKE"/>
    <property type="match status" value="1"/>
</dbReference>
<dbReference type="NCBIfam" id="TIGR00737">
    <property type="entry name" value="nifR3_yhdG"/>
    <property type="match status" value="1"/>
</dbReference>
<sequence>MTSQSHASGPACLQVGPLRLFTPVVLAPMAGVTDAPFRRLCRMFGEEALGGPSPLTGTPSPAFLPGAAESARPATASEIGKESCAGEELTPHVDAPAGLYVMEMVTSRALVEGNARTMAMIRPDPAERVHSVQLYGVNPQVMARATQIMIEGEYADHIDLNFGCPVPKVTRKGGGAALPWKRDLYTDLLRAVVTQARVSGDARGREIPVTVKIRMGIDSEHETGLEAAQIAQELGAAAVTVHARTQTQHYAGQAHWDYIARVKEALDIPVFGNGDVFEAADAIAMMRQTGCDGISVGRGAQGRPWIFRDIVAAYHGRPAFAAPSLREVAAIIETHARWCVEEEGDEDRAMREMRKHIGWYLRGFTVGGPQRHALGMVSTLDELSERLADLDLDQDFPEAARGPRGRAGGEKTPHLPDGWLEHRYLTDAERASIHHAEVGY</sequence>
<dbReference type="InterPro" id="IPR018517">
    <property type="entry name" value="tRNA_hU_synthase_CS"/>
</dbReference>
<accession>A0A6N2SRR0</accession>
<dbReference type="CDD" id="cd02801">
    <property type="entry name" value="DUS_like_FMN"/>
    <property type="match status" value="1"/>
</dbReference>
<feature type="domain" description="DUS-like FMN-binding" evidence="8">
    <location>
        <begin position="26"/>
        <end position="387"/>
    </location>
</feature>
<dbReference type="Gene3D" id="3.20.20.70">
    <property type="entry name" value="Aldolase class I"/>
    <property type="match status" value="1"/>
</dbReference>
<dbReference type="Gene3D" id="1.10.1200.80">
    <property type="entry name" value="Putative flavin oxidoreducatase, domain 2"/>
    <property type="match status" value="1"/>
</dbReference>
<evidence type="ECO:0000256" key="2">
    <source>
        <dbReference type="ARBA" id="ARBA00022630"/>
    </source>
</evidence>
<reference evidence="9" key="1">
    <citation type="submission" date="2019-11" db="EMBL/GenBank/DDBJ databases">
        <authorList>
            <person name="Feng L."/>
        </authorList>
    </citation>
    <scope>NUCLEOTIDE SEQUENCE</scope>
    <source>
        <strain evidence="9">AodontolyticusLFYP35</strain>
    </source>
</reference>
<evidence type="ECO:0000256" key="3">
    <source>
        <dbReference type="ARBA" id="ARBA00022643"/>
    </source>
</evidence>
<keyword evidence="2" id="KW-0285">Flavoprotein</keyword>
<dbReference type="AlphaFoldDB" id="A0A6N2SRR0"/>
<organism evidence="9">
    <name type="scientific">Schaalia odontolytica</name>
    <dbReference type="NCBI Taxonomy" id="1660"/>
    <lineage>
        <taxon>Bacteria</taxon>
        <taxon>Bacillati</taxon>
        <taxon>Actinomycetota</taxon>
        <taxon>Actinomycetes</taxon>
        <taxon>Actinomycetales</taxon>
        <taxon>Actinomycetaceae</taxon>
        <taxon>Schaalia</taxon>
    </lineage>
</organism>
<evidence type="ECO:0000256" key="5">
    <source>
        <dbReference type="ARBA" id="ARBA00022857"/>
    </source>
</evidence>
<comment type="cofactor">
    <cofactor evidence="1">
        <name>FMN</name>
        <dbReference type="ChEBI" id="CHEBI:58210"/>
    </cofactor>
</comment>
<evidence type="ECO:0000256" key="4">
    <source>
        <dbReference type="ARBA" id="ARBA00022694"/>
    </source>
</evidence>
<dbReference type="InterPro" id="IPR035587">
    <property type="entry name" value="DUS-like_FMN-bd"/>
</dbReference>
<dbReference type="SUPFAM" id="SSF51395">
    <property type="entry name" value="FMN-linked oxidoreductases"/>
    <property type="match status" value="1"/>
</dbReference>
<dbReference type="GO" id="GO:0017150">
    <property type="term" value="F:tRNA dihydrouridine synthase activity"/>
    <property type="evidence" value="ECO:0007669"/>
    <property type="project" value="InterPro"/>
</dbReference>
<gene>
    <name evidence="9" type="primary">dusC</name>
    <name evidence="9" type="ORF">AOLFYP35_00949</name>
</gene>
<dbReference type="InterPro" id="IPR024036">
    <property type="entry name" value="tRNA-dHydroUridine_Synthase_C"/>
</dbReference>
<dbReference type="Pfam" id="PF01207">
    <property type="entry name" value="Dus"/>
    <property type="match status" value="1"/>
</dbReference>
<dbReference type="PROSITE" id="PS01136">
    <property type="entry name" value="UPF0034"/>
    <property type="match status" value="1"/>
</dbReference>
<evidence type="ECO:0000259" key="8">
    <source>
        <dbReference type="Pfam" id="PF01207"/>
    </source>
</evidence>
<keyword evidence="4" id="KW-0819">tRNA processing</keyword>
<keyword evidence="6 9" id="KW-0560">Oxidoreductase</keyword>
<keyword evidence="5" id="KW-0521">NADP</keyword>
<evidence type="ECO:0000256" key="7">
    <source>
        <dbReference type="SAM" id="MobiDB-lite"/>
    </source>
</evidence>
<feature type="region of interest" description="Disordered" evidence="7">
    <location>
        <begin position="394"/>
        <end position="415"/>
    </location>
</feature>
<dbReference type="InterPro" id="IPR013785">
    <property type="entry name" value="Aldolase_TIM"/>
</dbReference>
<dbReference type="PANTHER" id="PTHR45846:SF1">
    <property type="entry name" value="TRNA-DIHYDROURIDINE(47) SYNTHASE [NAD(P)(+)]-LIKE"/>
    <property type="match status" value="1"/>
</dbReference>
<evidence type="ECO:0000256" key="1">
    <source>
        <dbReference type="ARBA" id="ARBA00001917"/>
    </source>
</evidence>
<dbReference type="GO" id="GO:0003723">
    <property type="term" value="F:RNA binding"/>
    <property type="evidence" value="ECO:0007669"/>
    <property type="project" value="TreeGrafter"/>
</dbReference>
<dbReference type="InterPro" id="IPR004652">
    <property type="entry name" value="DusB-like"/>
</dbReference>
<dbReference type="EMBL" id="CACRSM010000002">
    <property type="protein sequence ID" value="VYS94861.1"/>
    <property type="molecule type" value="Genomic_DNA"/>
</dbReference>
<protein>
    <submittedName>
        <fullName evidence="9">tRNA-dihydrouridine synthase C</fullName>
        <ecNumber evidence="9">1.-.-.-</ecNumber>
    </submittedName>
</protein>
<evidence type="ECO:0000256" key="6">
    <source>
        <dbReference type="ARBA" id="ARBA00023002"/>
    </source>
</evidence>
<keyword evidence="3" id="KW-0288">FMN</keyword>
<evidence type="ECO:0000313" key="9">
    <source>
        <dbReference type="EMBL" id="VYS94861.1"/>
    </source>
</evidence>
<name>A0A6N2SRR0_9ACTO</name>